<name>A0ABN8RGM2_9CNID</name>
<gene>
    <name evidence="1" type="ORF">PLOB_00018977</name>
</gene>
<dbReference type="Gene3D" id="3.40.50.1000">
    <property type="entry name" value="HAD superfamily/HAD-like"/>
    <property type="match status" value="1"/>
</dbReference>
<dbReference type="Proteomes" id="UP001159405">
    <property type="component" value="Unassembled WGS sequence"/>
</dbReference>
<dbReference type="InterPro" id="IPR023214">
    <property type="entry name" value="HAD_sf"/>
</dbReference>
<comment type="caution">
    <text evidence="1">The sequence shown here is derived from an EMBL/GenBank/DDBJ whole genome shotgun (WGS) entry which is preliminary data.</text>
</comment>
<reference evidence="1 2" key="1">
    <citation type="submission" date="2022-05" db="EMBL/GenBank/DDBJ databases">
        <authorList>
            <consortium name="Genoscope - CEA"/>
            <person name="William W."/>
        </authorList>
    </citation>
    <scope>NUCLEOTIDE SEQUENCE [LARGE SCALE GENOMIC DNA]</scope>
</reference>
<organism evidence="1 2">
    <name type="scientific">Porites lobata</name>
    <dbReference type="NCBI Taxonomy" id="104759"/>
    <lineage>
        <taxon>Eukaryota</taxon>
        <taxon>Metazoa</taxon>
        <taxon>Cnidaria</taxon>
        <taxon>Anthozoa</taxon>
        <taxon>Hexacorallia</taxon>
        <taxon>Scleractinia</taxon>
        <taxon>Fungiina</taxon>
        <taxon>Poritidae</taxon>
        <taxon>Porites</taxon>
    </lineage>
</organism>
<accession>A0ABN8RGM2</accession>
<sequence length="204" mass="22871">MLQAAGSFDTRKIIQGESALSRLGLHLAEKMEKYSSMVQRLVSLSVKLIAVDFDLTIINIHTHGSWQFTSKALVSRVRPTFKHFLTAALKCSDLHVAVVTQSPQVSLVREVLEKALPDCDTSVIHIRGSDGKWKELKGVSKEGKQQHIESVLRQIEKDQKIKIKSSQVILLDDDQQNISVARSCKMRALQITGDNSLDELLEQR</sequence>
<evidence type="ECO:0000313" key="1">
    <source>
        <dbReference type="EMBL" id="CAH3177069.1"/>
    </source>
</evidence>
<protein>
    <submittedName>
        <fullName evidence="1">Uncharacterized protein</fullName>
    </submittedName>
</protein>
<keyword evidence="2" id="KW-1185">Reference proteome</keyword>
<dbReference type="SUPFAM" id="SSF56784">
    <property type="entry name" value="HAD-like"/>
    <property type="match status" value="1"/>
</dbReference>
<evidence type="ECO:0000313" key="2">
    <source>
        <dbReference type="Proteomes" id="UP001159405"/>
    </source>
</evidence>
<dbReference type="EMBL" id="CALNXK010000220">
    <property type="protein sequence ID" value="CAH3177069.1"/>
    <property type="molecule type" value="Genomic_DNA"/>
</dbReference>
<proteinExistence type="predicted"/>
<dbReference type="InterPro" id="IPR036412">
    <property type="entry name" value="HAD-like_sf"/>
</dbReference>